<evidence type="ECO:0000313" key="3">
    <source>
        <dbReference type="EMBL" id="WML85860.1"/>
    </source>
</evidence>
<feature type="transmembrane region" description="Helical" evidence="1">
    <location>
        <begin position="6"/>
        <end position="21"/>
    </location>
</feature>
<dbReference type="AlphaFoldDB" id="A0AA51ML33"/>
<name>A0AA51ML33_9GAMM</name>
<keyword evidence="1" id="KW-0472">Membrane</keyword>
<proteinExistence type="predicted"/>
<feature type="transmembrane region" description="Helical" evidence="1">
    <location>
        <begin position="180"/>
        <end position="201"/>
    </location>
</feature>
<protein>
    <submittedName>
        <fullName evidence="3">Uncharacterized protein</fullName>
    </submittedName>
</protein>
<organism evidence="3">
    <name type="scientific">Thiothrix subterranea</name>
    <dbReference type="NCBI Taxonomy" id="2735563"/>
    <lineage>
        <taxon>Bacteria</taxon>
        <taxon>Pseudomonadati</taxon>
        <taxon>Pseudomonadota</taxon>
        <taxon>Gammaproteobacteria</taxon>
        <taxon>Thiotrichales</taxon>
        <taxon>Thiotrichaceae</taxon>
        <taxon>Thiothrix</taxon>
    </lineage>
</organism>
<keyword evidence="4" id="KW-1185">Reference proteome</keyword>
<keyword evidence="1" id="KW-1133">Transmembrane helix</keyword>
<sequence length="273" mass="31908">MIIISIVVSLYLCLLLVFIAYRPDDRISIKYTAFPAFLINNEDIEIYSNDKNLYVYSIFIKNSKKKNILNYEGLKVIKITTENSVSFKSIISSNPSYIKNNILLKDKEVNIYVAELQEHDFIRIDFLYLSDFKNHHQKDKNTIFFDPPRLCFNDEIINKEIAVNQFRIGKVTESSFFGKIVRSFFIIFMNSVILLVIYGIINQLSDILYTNVSFDIKEVVYNFMESIFILATAAFLLMFFGYTKYENENNLVNDIKDYYGIPNAVNIIAYVIM</sequence>
<dbReference type="RefSeq" id="WP_308136480.1">
    <property type="nucleotide sequence ID" value="NZ_CP133197.1"/>
</dbReference>
<dbReference type="EMBL" id="JAVFKN010000040">
    <property type="protein sequence ID" value="MDQ5770814.1"/>
    <property type="molecule type" value="Genomic_DNA"/>
</dbReference>
<dbReference type="Proteomes" id="UP001229862">
    <property type="component" value="Chromosome"/>
</dbReference>
<feature type="transmembrane region" description="Helical" evidence="1">
    <location>
        <begin position="221"/>
        <end position="242"/>
    </location>
</feature>
<dbReference type="Proteomes" id="UP001223336">
    <property type="component" value="Unassembled WGS sequence"/>
</dbReference>
<gene>
    <name evidence="2" type="ORF">RCC75_19955</name>
    <name evidence="3" type="ORF">RCG00_16340</name>
</gene>
<keyword evidence="1" id="KW-0812">Transmembrane</keyword>
<reference evidence="3 4" key="1">
    <citation type="submission" date="2023-08" db="EMBL/GenBank/DDBJ databases">
        <title>New molecular markers tilS and rpoB for phylogenetic and monitoring studies of the genus Thiothrix biodiversity.</title>
        <authorList>
            <person name="Ravin N.V."/>
            <person name="Smolyakov D."/>
            <person name="Markov N.D."/>
            <person name="Beletsky A.V."/>
            <person name="Mardanov A.V."/>
            <person name="Rudenko T.S."/>
            <person name="Grabovich M.Y."/>
        </authorList>
    </citation>
    <scope>NUCLEOTIDE SEQUENCE</scope>
    <source>
        <strain evidence="3">DNT52</strain>
        <strain evidence="2 4">H33</strain>
    </source>
</reference>
<evidence type="ECO:0000313" key="4">
    <source>
        <dbReference type="Proteomes" id="UP001223336"/>
    </source>
</evidence>
<dbReference type="EMBL" id="CP133217">
    <property type="protein sequence ID" value="WML85860.1"/>
    <property type="molecule type" value="Genomic_DNA"/>
</dbReference>
<evidence type="ECO:0000313" key="2">
    <source>
        <dbReference type="EMBL" id="MDQ5770814.1"/>
    </source>
</evidence>
<evidence type="ECO:0000256" key="1">
    <source>
        <dbReference type="SAM" id="Phobius"/>
    </source>
</evidence>
<accession>A0AA51ML33</accession>